<evidence type="ECO:0000256" key="6">
    <source>
        <dbReference type="ARBA" id="ARBA00022803"/>
    </source>
</evidence>
<dbReference type="SMART" id="SM00671">
    <property type="entry name" value="SEL1"/>
    <property type="match status" value="2"/>
</dbReference>
<organism evidence="9 10">
    <name type="scientific">Campylobacter corcagiensis</name>
    <dbReference type="NCBI Taxonomy" id="1448857"/>
    <lineage>
        <taxon>Bacteria</taxon>
        <taxon>Pseudomonadati</taxon>
        <taxon>Campylobacterota</taxon>
        <taxon>Epsilonproteobacteria</taxon>
        <taxon>Campylobacterales</taxon>
        <taxon>Campylobacteraceae</taxon>
        <taxon>Campylobacter</taxon>
    </lineage>
</organism>
<dbReference type="GO" id="GO:0046677">
    <property type="term" value="P:response to antibiotic"/>
    <property type="evidence" value="ECO:0007669"/>
    <property type="project" value="UniProtKB-KW"/>
</dbReference>
<dbReference type="Proteomes" id="UP000594749">
    <property type="component" value="Chromosome"/>
</dbReference>
<dbReference type="EMBL" id="CP063078">
    <property type="protein sequence ID" value="QOQ88141.1"/>
    <property type="molecule type" value="Genomic_DNA"/>
</dbReference>
<dbReference type="PANTHER" id="PTHR13891">
    <property type="entry name" value="CYTOCHROME C OXIDASE ASSEMBLY FACTOR 7"/>
    <property type="match status" value="1"/>
</dbReference>
<proteinExistence type="inferred from homology"/>
<evidence type="ECO:0000313" key="9">
    <source>
        <dbReference type="EMBL" id="QOQ88141.1"/>
    </source>
</evidence>
<dbReference type="SUPFAM" id="SSF81901">
    <property type="entry name" value="HCP-like"/>
    <property type="match status" value="1"/>
</dbReference>
<dbReference type="OrthoDB" id="5355410at2"/>
<dbReference type="GO" id="GO:0008800">
    <property type="term" value="F:beta-lactamase activity"/>
    <property type="evidence" value="ECO:0007669"/>
    <property type="project" value="UniProtKB-EC"/>
</dbReference>
<keyword evidence="8" id="KW-0046">Antibiotic resistance</keyword>
<evidence type="ECO:0000256" key="8">
    <source>
        <dbReference type="ARBA" id="ARBA00023251"/>
    </source>
</evidence>
<gene>
    <name evidence="9" type="ORF">IMC76_03875</name>
</gene>
<keyword evidence="5" id="KW-0378">Hydrolase</keyword>
<dbReference type="InterPro" id="IPR006597">
    <property type="entry name" value="Sel1-like"/>
</dbReference>
<evidence type="ECO:0000256" key="3">
    <source>
        <dbReference type="ARBA" id="ARBA00012865"/>
    </source>
</evidence>
<dbReference type="Gene3D" id="1.25.40.10">
    <property type="entry name" value="Tetratricopeptide repeat domain"/>
    <property type="match status" value="1"/>
</dbReference>
<evidence type="ECO:0000313" key="10">
    <source>
        <dbReference type="Proteomes" id="UP000594749"/>
    </source>
</evidence>
<comment type="catalytic activity">
    <reaction evidence="1">
        <text>a beta-lactam + H2O = a substituted beta-amino acid</text>
        <dbReference type="Rhea" id="RHEA:20401"/>
        <dbReference type="ChEBI" id="CHEBI:15377"/>
        <dbReference type="ChEBI" id="CHEBI:35627"/>
        <dbReference type="ChEBI" id="CHEBI:140347"/>
        <dbReference type="EC" id="3.5.2.6"/>
    </reaction>
</comment>
<evidence type="ECO:0000256" key="1">
    <source>
        <dbReference type="ARBA" id="ARBA00001526"/>
    </source>
</evidence>
<dbReference type="InterPro" id="IPR011990">
    <property type="entry name" value="TPR-like_helical_dom_sf"/>
</dbReference>
<comment type="similarity">
    <text evidence="2">Belongs to the hcp beta-lactamase family.</text>
</comment>
<evidence type="ECO:0000256" key="4">
    <source>
        <dbReference type="ARBA" id="ARBA00022737"/>
    </source>
</evidence>
<keyword evidence="7" id="KW-1015">Disulfide bond</keyword>
<keyword evidence="10" id="KW-1185">Reference proteome</keyword>
<dbReference type="AlphaFoldDB" id="A0A7M1LIK8"/>
<dbReference type="PANTHER" id="PTHR13891:SF1">
    <property type="entry name" value="CYTOCHROME C OXIDASE ASSEMBLY FACTOR 7"/>
    <property type="match status" value="1"/>
</dbReference>
<dbReference type="EC" id="3.5.2.6" evidence="3"/>
<reference evidence="9 10" key="1">
    <citation type="submission" date="2020-10" db="EMBL/GenBank/DDBJ databases">
        <title>Campylobacter and Helicobacter PacBio genomes.</title>
        <authorList>
            <person name="Lane C."/>
        </authorList>
    </citation>
    <scope>NUCLEOTIDE SEQUENCE [LARGE SCALE GENOMIC DNA]</scope>
    <source>
        <strain evidence="9 10">2016D-0077</strain>
    </source>
</reference>
<evidence type="ECO:0000256" key="5">
    <source>
        <dbReference type="ARBA" id="ARBA00022801"/>
    </source>
</evidence>
<evidence type="ECO:0000256" key="2">
    <source>
        <dbReference type="ARBA" id="ARBA00008486"/>
    </source>
</evidence>
<protein>
    <recommendedName>
        <fullName evidence="3">beta-lactamase</fullName>
        <ecNumber evidence="3">3.5.2.6</ecNumber>
    </recommendedName>
</protein>
<evidence type="ECO:0000256" key="7">
    <source>
        <dbReference type="ARBA" id="ARBA00023157"/>
    </source>
</evidence>
<dbReference type="InterPro" id="IPR040239">
    <property type="entry name" value="HcpB-like"/>
</dbReference>
<keyword evidence="4" id="KW-0677">Repeat</keyword>
<sequence length="132" mass="14270">MLSGLLSGLLFANDLLVVENNFEKCITKSDKDACGFVENYLKSGCEAGSWSKCFLYADMIGRAIGVERDYVGAYELFKAGCEANASESCYELSVQYLDGKGVPADFSKSGEALVKACDLGSKRACDVLQFVQ</sequence>
<name>A0A7M1LIK8_9BACT</name>
<keyword evidence="6" id="KW-0802">TPR repeat</keyword>
<accession>A0A7M1LIK8</accession>